<sequence length="139" mass="14741">MSTETTPALPHVSAKPLRIASRVTAGLVSTQLVLIIGDIVGFTALALYHGMVGYLSLTSAIVTMVLALLERPRGLERGPTLIAAALPVMMCIQLFLSTVSVRGPHMFLGGLILFTSWVVVMLVAGTPRKTTTPGDDQIK</sequence>
<name>A0A7L4YLL9_9ACTN</name>
<organism evidence="2 3">
    <name type="scientific">Epidermidibacterium keratini</name>
    <dbReference type="NCBI Taxonomy" id="1891644"/>
    <lineage>
        <taxon>Bacteria</taxon>
        <taxon>Bacillati</taxon>
        <taxon>Actinomycetota</taxon>
        <taxon>Actinomycetes</taxon>
        <taxon>Sporichthyales</taxon>
        <taxon>Sporichthyaceae</taxon>
        <taxon>Epidermidibacterium</taxon>
    </lineage>
</organism>
<dbReference type="EMBL" id="CP047156">
    <property type="protein sequence ID" value="QHC00175.1"/>
    <property type="molecule type" value="Genomic_DNA"/>
</dbReference>
<keyword evidence="3" id="KW-1185">Reference proteome</keyword>
<keyword evidence="1" id="KW-0812">Transmembrane</keyword>
<evidence type="ECO:0000256" key="1">
    <source>
        <dbReference type="SAM" id="Phobius"/>
    </source>
</evidence>
<evidence type="ECO:0000313" key="3">
    <source>
        <dbReference type="Proteomes" id="UP000463857"/>
    </source>
</evidence>
<dbReference type="KEGG" id="eke:EK0264_07725"/>
<reference evidence="2 3" key="1">
    <citation type="journal article" date="2018" name="Int. J. Syst. Evol. Microbiol.">
        <title>Epidermidibacterium keratini gen. nov., sp. nov., a member of the family Sporichthyaceae, isolated from keratin epidermis.</title>
        <authorList>
            <person name="Lee D.G."/>
            <person name="Trujillo M.E."/>
            <person name="Kang S."/>
            <person name="Nam J.J."/>
            <person name="Kim Y.J."/>
        </authorList>
    </citation>
    <scope>NUCLEOTIDE SEQUENCE [LARGE SCALE GENOMIC DNA]</scope>
    <source>
        <strain evidence="2 3">EPI-7</strain>
    </source>
</reference>
<keyword evidence="1" id="KW-1133">Transmembrane helix</keyword>
<protein>
    <submittedName>
        <fullName evidence="2">Uncharacterized protein</fullName>
    </submittedName>
</protein>
<feature type="transmembrane region" description="Helical" evidence="1">
    <location>
        <begin position="106"/>
        <end position="124"/>
    </location>
</feature>
<dbReference type="RefSeq" id="WP_159544397.1">
    <property type="nucleotide sequence ID" value="NZ_CP047156.1"/>
</dbReference>
<dbReference type="Proteomes" id="UP000463857">
    <property type="component" value="Chromosome"/>
</dbReference>
<gene>
    <name evidence="2" type="ORF">EK0264_07725</name>
</gene>
<feature type="transmembrane region" description="Helical" evidence="1">
    <location>
        <begin position="81"/>
        <end position="100"/>
    </location>
</feature>
<proteinExistence type="predicted"/>
<dbReference type="AlphaFoldDB" id="A0A7L4YLL9"/>
<feature type="transmembrane region" description="Helical" evidence="1">
    <location>
        <begin position="51"/>
        <end position="69"/>
    </location>
</feature>
<keyword evidence="1" id="KW-0472">Membrane</keyword>
<evidence type="ECO:0000313" key="2">
    <source>
        <dbReference type="EMBL" id="QHC00175.1"/>
    </source>
</evidence>
<feature type="transmembrane region" description="Helical" evidence="1">
    <location>
        <begin position="23"/>
        <end position="45"/>
    </location>
</feature>
<accession>A0A7L4YLL9</accession>
<dbReference type="InParanoid" id="A0A7L4YLL9"/>